<dbReference type="InterPro" id="IPR037923">
    <property type="entry name" value="HTH-like"/>
</dbReference>
<evidence type="ECO:0000313" key="7">
    <source>
        <dbReference type="Proteomes" id="UP001306950"/>
    </source>
</evidence>
<keyword evidence="1" id="KW-0805">Transcription regulation</keyword>
<accession>A0ABU7VYU1</accession>
<feature type="domain" description="HTH araC/xylS-type" evidence="5">
    <location>
        <begin position="180"/>
        <end position="279"/>
    </location>
</feature>
<gene>
    <name evidence="6" type="ORF">V3851_24455</name>
</gene>
<dbReference type="Pfam" id="PF12833">
    <property type="entry name" value="HTH_18"/>
    <property type="match status" value="1"/>
</dbReference>
<dbReference type="RefSeq" id="WP_331849059.1">
    <property type="nucleotide sequence ID" value="NZ_JAZHPZ010000020.1"/>
</dbReference>
<organism evidence="6 7">
    <name type="scientific">Paenibacillus haidiansis</name>
    <dbReference type="NCBI Taxonomy" id="1574488"/>
    <lineage>
        <taxon>Bacteria</taxon>
        <taxon>Bacillati</taxon>
        <taxon>Bacillota</taxon>
        <taxon>Bacilli</taxon>
        <taxon>Bacillales</taxon>
        <taxon>Paenibacillaceae</taxon>
        <taxon>Paenibacillus</taxon>
    </lineage>
</organism>
<feature type="compositionally biased region" description="Basic and acidic residues" evidence="4">
    <location>
        <begin position="284"/>
        <end position="300"/>
    </location>
</feature>
<reference evidence="6 7" key="1">
    <citation type="submission" date="2024-02" db="EMBL/GenBank/DDBJ databases">
        <title>A nitrogen-fixing paenibacillus bacterium.</title>
        <authorList>
            <person name="Zhang W.L."/>
            <person name="Chen S.F."/>
        </authorList>
    </citation>
    <scope>NUCLEOTIDE SEQUENCE [LARGE SCALE GENOMIC DNA]</scope>
    <source>
        <strain evidence="6 7">M1</strain>
    </source>
</reference>
<protein>
    <submittedName>
        <fullName evidence="6">AraC family transcriptional regulator</fullName>
    </submittedName>
</protein>
<dbReference type="PROSITE" id="PS01124">
    <property type="entry name" value="HTH_ARAC_FAMILY_2"/>
    <property type="match status" value="1"/>
</dbReference>
<dbReference type="Gene3D" id="2.60.120.280">
    <property type="entry name" value="Regulatory protein AraC"/>
    <property type="match status" value="1"/>
</dbReference>
<dbReference type="PROSITE" id="PS00041">
    <property type="entry name" value="HTH_ARAC_FAMILY_1"/>
    <property type="match status" value="1"/>
</dbReference>
<dbReference type="SUPFAM" id="SSF51215">
    <property type="entry name" value="Regulatory protein AraC"/>
    <property type="match status" value="1"/>
</dbReference>
<dbReference type="InterPro" id="IPR003313">
    <property type="entry name" value="AraC-bd"/>
</dbReference>
<dbReference type="PANTHER" id="PTHR43280:SF28">
    <property type="entry name" value="HTH-TYPE TRANSCRIPTIONAL ACTIVATOR RHAS"/>
    <property type="match status" value="1"/>
</dbReference>
<evidence type="ECO:0000256" key="3">
    <source>
        <dbReference type="ARBA" id="ARBA00023163"/>
    </source>
</evidence>
<dbReference type="Pfam" id="PF02311">
    <property type="entry name" value="AraC_binding"/>
    <property type="match status" value="1"/>
</dbReference>
<dbReference type="InterPro" id="IPR018060">
    <property type="entry name" value="HTH_AraC"/>
</dbReference>
<dbReference type="Gene3D" id="1.10.10.60">
    <property type="entry name" value="Homeodomain-like"/>
    <property type="match status" value="2"/>
</dbReference>
<dbReference type="InterPro" id="IPR009057">
    <property type="entry name" value="Homeodomain-like_sf"/>
</dbReference>
<dbReference type="Proteomes" id="UP001306950">
    <property type="component" value="Unassembled WGS sequence"/>
</dbReference>
<evidence type="ECO:0000256" key="1">
    <source>
        <dbReference type="ARBA" id="ARBA00023015"/>
    </source>
</evidence>
<evidence type="ECO:0000256" key="2">
    <source>
        <dbReference type="ARBA" id="ARBA00023125"/>
    </source>
</evidence>
<dbReference type="PRINTS" id="PR00032">
    <property type="entry name" value="HTHARAC"/>
</dbReference>
<feature type="region of interest" description="Disordered" evidence="4">
    <location>
        <begin position="271"/>
        <end position="300"/>
    </location>
</feature>
<evidence type="ECO:0000259" key="5">
    <source>
        <dbReference type="PROSITE" id="PS01124"/>
    </source>
</evidence>
<dbReference type="InterPro" id="IPR018062">
    <property type="entry name" value="HTH_AraC-typ_CS"/>
</dbReference>
<keyword evidence="3" id="KW-0804">Transcription</keyword>
<dbReference type="CDD" id="cd06986">
    <property type="entry name" value="cupin_MmsR-like_N"/>
    <property type="match status" value="1"/>
</dbReference>
<name>A0ABU7VYU1_9BACL</name>
<evidence type="ECO:0000256" key="4">
    <source>
        <dbReference type="SAM" id="MobiDB-lite"/>
    </source>
</evidence>
<comment type="caution">
    <text evidence="6">The sequence shown here is derived from an EMBL/GenBank/DDBJ whole genome shotgun (WGS) entry which is preliminary data.</text>
</comment>
<evidence type="ECO:0000313" key="6">
    <source>
        <dbReference type="EMBL" id="MEF2968944.1"/>
    </source>
</evidence>
<dbReference type="PANTHER" id="PTHR43280">
    <property type="entry name" value="ARAC-FAMILY TRANSCRIPTIONAL REGULATOR"/>
    <property type="match status" value="1"/>
</dbReference>
<dbReference type="SUPFAM" id="SSF46689">
    <property type="entry name" value="Homeodomain-like"/>
    <property type="match status" value="2"/>
</dbReference>
<proteinExistence type="predicted"/>
<dbReference type="EMBL" id="JAZHPZ010000020">
    <property type="protein sequence ID" value="MEF2968944.1"/>
    <property type="molecule type" value="Genomic_DNA"/>
</dbReference>
<dbReference type="InterPro" id="IPR020449">
    <property type="entry name" value="Tscrpt_reg_AraC-type_HTH"/>
</dbReference>
<sequence length="300" mass="33871">MAQETYSAAANPEIGEVSDLYVLIAGESQTKAEHKLGPKIYDYFLLHFVEQGKGSFQTEFAHYDLSQGDCFLIQPDQLVSYASDARDPWRYRWIAFAGEKAHGLISRAGFTPQLPVFRPGGYSRIPELLEAVLQAFRSKKPSSHLASLGWLHLVMAEAEETLVRESALPAGESGVQRIVKQMIHYMASQYAHPMSIEQMCASLGYNRAYLSRIFKKETGLTPVTYLLKLRIDKSRQLLRERPELSIEQIAASVGLADALYFSRQFRRFHGQSPSEYRRNAAGRPDGEKTPNHAEPERTDD</sequence>
<dbReference type="SMART" id="SM00342">
    <property type="entry name" value="HTH_ARAC"/>
    <property type="match status" value="1"/>
</dbReference>
<keyword evidence="7" id="KW-1185">Reference proteome</keyword>
<keyword evidence="2" id="KW-0238">DNA-binding</keyword>